<dbReference type="Gene3D" id="3.30.70.270">
    <property type="match status" value="1"/>
</dbReference>
<dbReference type="NCBIfam" id="TIGR00254">
    <property type="entry name" value="GGDEF"/>
    <property type="match status" value="1"/>
</dbReference>
<dbReference type="CDD" id="cd01949">
    <property type="entry name" value="GGDEF"/>
    <property type="match status" value="1"/>
</dbReference>
<dbReference type="PANTHER" id="PTHR45138:SF9">
    <property type="entry name" value="DIGUANYLATE CYCLASE DGCM-RELATED"/>
    <property type="match status" value="1"/>
</dbReference>
<reference evidence="3" key="1">
    <citation type="submission" date="2017-03" db="EMBL/GenBank/DDBJ databases">
        <title>Novel pathways for hydrocarbon cycling and metabolic interdependencies in hydrothermal sediment communities.</title>
        <authorList>
            <person name="Dombrowski N."/>
            <person name="Seitz K."/>
            <person name="Teske A."/>
            <person name="Baker B."/>
        </authorList>
    </citation>
    <scope>NUCLEOTIDE SEQUENCE [LARGE SCALE GENOMIC DNA]</scope>
</reference>
<name>A0A1W9NXA5_UNCC3</name>
<dbReference type="InterPro" id="IPR050469">
    <property type="entry name" value="Diguanylate_Cyclase"/>
</dbReference>
<evidence type="ECO:0000259" key="1">
    <source>
        <dbReference type="PROSITE" id="PS50887"/>
    </source>
</evidence>
<proteinExistence type="predicted"/>
<dbReference type="InterPro" id="IPR029787">
    <property type="entry name" value="Nucleotide_cyclase"/>
</dbReference>
<organism evidence="2 3">
    <name type="scientific">candidate division CPR3 bacterium 4484_211</name>
    <dbReference type="NCBI Taxonomy" id="1968527"/>
    <lineage>
        <taxon>Bacteria</taxon>
        <taxon>Bacteria division CPR3</taxon>
    </lineage>
</organism>
<dbReference type="PROSITE" id="PS50887">
    <property type="entry name" value="GGDEF"/>
    <property type="match status" value="1"/>
</dbReference>
<dbReference type="InterPro" id="IPR043128">
    <property type="entry name" value="Rev_trsase/Diguanyl_cyclase"/>
</dbReference>
<dbReference type="PANTHER" id="PTHR45138">
    <property type="entry name" value="REGULATORY COMPONENTS OF SENSORY TRANSDUCTION SYSTEM"/>
    <property type="match status" value="1"/>
</dbReference>
<dbReference type="GO" id="GO:0043709">
    <property type="term" value="P:cell adhesion involved in single-species biofilm formation"/>
    <property type="evidence" value="ECO:0007669"/>
    <property type="project" value="TreeGrafter"/>
</dbReference>
<accession>A0A1W9NXA5</accession>
<dbReference type="EMBL" id="MZGJ01000023">
    <property type="protein sequence ID" value="OQX50714.1"/>
    <property type="molecule type" value="Genomic_DNA"/>
</dbReference>
<dbReference type="AlphaFoldDB" id="A0A1W9NXA5"/>
<dbReference type="Proteomes" id="UP000192520">
    <property type="component" value="Unassembled WGS sequence"/>
</dbReference>
<protein>
    <recommendedName>
        <fullName evidence="1">GGDEF domain-containing protein</fullName>
    </recommendedName>
</protein>
<evidence type="ECO:0000313" key="2">
    <source>
        <dbReference type="EMBL" id="OQX50714.1"/>
    </source>
</evidence>
<dbReference type="GO" id="GO:0005886">
    <property type="term" value="C:plasma membrane"/>
    <property type="evidence" value="ECO:0007669"/>
    <property type="project" value="TreeGrafter"/>
</dbReference>
<comment type="caution">
    <text evidence="2">The sequence shown here is derived from an EMBL/GenBank/DDBJ whole genome shotgun (WGS) entry which is preliminary data.</text>
</comment>
<sequence>MQLAKIISKIAQQTASINPTLAARLTLYASGLHPANINQEQIDQRLSALEKGPRAADILTKRVLNLMDTVNRQKEQILTLEERASVPRVDRQLGILDKEAIVQEIEQACQSRKPFALALVDIDDFRKVNATLGHKGGDLILELVANVLATNFGTEEDFVGRYGGEEFLILVRRRIDNFSQRLDISRQEIETLTHGLIPGLKKCEPVLTYRQTNHVDEPPQAVTVSIGCGTFRTAPESASSAIVKVDKASFLAKKLGKNRIENRN</sequence>
<feature type="domain" description="GGDEF" evidence="1">
    <location>
        <begin position="113"/>
        <end position="264"/>
    </location>
</feature>
<evidence type="ECO:0000313" key="3">
    <source>
        <dbReference type="Proteomes" id="UP000192520"/>
    </source>
</evidence>
<dbReference type="SMART" id="SM00267">
    <property type="entry name" value="GGDEF"/>
    <property type="match status" value="1"/>
</dbReference>
<dbReference type="GO" id="GO:1902201">
    <property type="term" value="P:negative regulation of bacterial-type flagellum-dependent cell motility"/>
    <property type="evidence" value="ECO:0007669"/>
    <property type="project" value="TreeGrafter"/>
</dbReference>
<dbReference type="InterPro" id="IPR000160">
    <property type="entry name" value="GGDEF_dom"/>
</dbReference>
<gene>
    <name evidence="2" type="ORF">B5M47_03420</name>
</gene>
<dbReference type="STRING" id="1968527.B5M47_03420"/>
<dbReference type="GO" id="GO:0052621">
    <property type="term" value="F:diguanylate cyclase activity"/>
    <property type="evidence" value="ECO:0007669"/>
    <property type="project" value="TreeGrafter"/>
</dbReference>
<dbReference type="SUPFAM" id="SSF55073">
    <property type="entry name" value="Nucleotide cyclase"/>
    <property type="match status" value="1"/>
</dbReference>
<dbReference type="Pfam" id="PF00990">
    <property type="entry name" value="GGDEF"/>
    <property type="match status" value="1"/>
</dbReference>